<comment type="caution">
    <text evidence="6">The sequence shown here is derived from an EMBL/GenBank/DDBJ whole genome shotgun (WGS) entry which is preliminary data.</text>
</comment>
<evidence type="ECO:0000256" key="4">
    <source>
        <dbReference type="PIRNR" id="PIRNR006230"/>
    </source>
</evidence>
<dbReference type="CDD" id="cd01856">
    <property type="entry name" value="YlqF"/>
    <property type="match status" value="1"/>
</dbReference>
<accession>A0ABS6G7M1</accession>
<comment type="subcellular location">
    <subcellularLocation>
        <location evidence="4">Cytoplasm</location>
    </subcellularLocation>
</comment>
<dbReference type="RefSeq" id="WP_216418123.1">
    <property type="nucleotide sequence ID" value="NZ_JAHLQK010000005.1"/>
</dbReference>
<organism evidence="6 7">
    <name type="scientific">Alkaliphilus flagellatus</name>
    <dbReference type="NCBI Taxonomy" id="2841507"/>
    <lineage>
        <taxon>Bacteria</taxon>
        <taxon>Bacillati</taxon>
        <taxon>Bacillota</taxon>
        <taxon>Clostridia</taxon>
        <taxon>Peptostreptococcales</taxon>
        <taxon>Natronincolaceae</taxon>
        <taxon>Alkaliphilus</taxon>
    </lineage>
</organism>
<reference evidence="6 7" key="1">
    <citation type="submission" date="2021-06" db="EMBL/GenBank/DDBJ databases">
        <authorList>
            <person name="Sun Q."/>
            <person name="Li D."/>
        </authorList>
    </citation>
    <scope>NUCLEOTIDE SEQUENCE [LARGE SCALE GENOMIC DNA]</scope>
    <source>
        <strain evidence="6 7">MSJ-5</strain>
    </source>
</reference>
<evidence type="ECO:0000313" key="7">
    <source>
        <dbReference type="Proteomes" id="UP000779508"/>
    </source>
</evidence>
<dbReference type="Proteomes" id="UP000779508">
    <property type="component" value="Unassembled WGS sequence"/>
</dbReference>
<dbReference type="InterPro" id="IPR016478">
    <property type="entry name" value="GTPase_MTG1"/>
</dbReference>
<dbReference type="InterPro" id="IPR006073">
    <property type="entry name" value="GTP-bd"/>
</dbReference>
<dbReference type="PANTHER" id="PTHR45782">
    <property type="entry name" value="MITOCHONDRIAL RIBOSOME-ASSOCIATED GTPASE 1"/>
    <property type="match status" value="1"/>
</dbReference>
<sequence>MNINWYPGHMKKTRELIKEQLKLVDVVYELLDARIPLSSKNPDIDGIIGDKPKVIILNKIDLADPQITSRWVNYFKEKGMTVIPVNTITGEGIRQVIEESQKAIKEKMDALIKKGRKARPARIMIAGIPNVGKSSLINKLAGRKSTQTGDRPGVTKGKQWIRLKGDMELLDTPGILWPKFEDPIVAQNLAFSGAIKDEIMDTETLAYKLLEILWNDHKEKVIERYKINEEYNSTIDIMDHISRNRGCILKGDEIDYSRISNIILDEFRSGKIGRISLERP</sequence>
<comment type="similarity">
    <text evidence="4">Belongs to the TRAFAC class YlqF/YawG GTPase family. MTG1 subfamily.</text>
</comment>
<keyword evidence="2 4" id="KW-0547">Nucleotide-binding</keyword>
<evidence type="ECO:0000313" key="6">
    <source>
        <dbReference type="EMBL" id="MBU5677401.1"/>
    </source>
</evidence>
<dbReference type="PANTHER" id="PTHR45782:SF4">
    <property type="entry name" value="MITOCHONDRIAL RIBOSOME-ASSOCIATED GTPASE 1"/>
    <property type="match status" value="1"/>
</dbReference>
<dbReference type="InterPro" id="IPR030378">
    <property type="entry name" value="G_CP_dom"/>
</dbReference>
<evidence type="ECO:0000259" key="5">
    <source>
        <dbReference type="PROSITE" id="PS51721"/>
    </source>
</evidence>
<keyword evidence="7" id="KW-1185">Reference proteome</keyword>
<gene>
    <name evidence="6" type="primary">ylqF</name>
    <name evidence="6" type="ORF">KQI88_13345</name>
</gene>
<dbReference type="InterPro" id="IPR019991">
    <property type="entry name" value="GTP-bd_ribosome_bgen"/>
</dbReference>
<dbReference type="PROSITE" id="PS51721">
    <property type="entry name" value="G_CP"/>
    <property type="match status" value="1"/>
</dbReference>
<protein>
    <recommendedName>
        <fullName evidence="1 4">Ribosome biogenesis GTPase A</fullName>
    </recommendedName>
</protein>
<dbReference type="PIRSF" id="PIRSF006230">
    <property type="entry name" value="MG442"/>
    <property type="match status" value="1"/>
</dbReference>
<dbReference type="NCBIfam" id="TIGR03596">
    <property type="entry name" value="GTPase_YlqF"/>
    <property type="match status" value="1"/>
</dbReference>
<dbReference type="EMBL" id="JAHLQK010000005">
    <property type="protein sequence ID" value="MBU5677401.1"/>
    <property type="molecule type" value="Genomic_DNA"/>
</dbReference>
<feature type="domain" description="CP-type G" evidence="5">
    <location>
        <begin position="13"/>
        <end position="178"/>
    </location>
</feature>
<keyword evidence="4" id="KW-0963">Cytoplasm</keyword>
<dbReference type="Pfam" id="PF01926">
    <property type="entry name" value="MMR_HSR1"/>
    <property type="match status" value="1"/>
</dbReference>
<comment type="function">
    <text evidence="4">Required for a late step of 50S ribosomal subunit assembly. Has GTPase activity.</text>
</comment>
<evidence type="ECO:0000256" key="3">
    <source>
        <dbReference type="ARBA" id="ARBA00023134"/>
    </source>
</evidence>
<proteinExistence type="inferred from homology"/>
<keyword evidence="3 4" id="KW-0342">GTP-binding</keyword>
<evidence type="ECO:0000256" key="2">
    <source>
        <dbReference type="ARBA" id="ARBA00022741"/>
    </source>
</evidence>
<evidence type="ECO:0000256" key="1">
    <source>
        <dbReference type="ARBA" id="ARBA00014898"/>
    </source>
</evidence>
<name>A0ABS6G7M1_9FIRM</name>